<dbReference type="OrthoDB" id="9984778at2759"/>
<evidence type="ECO:0000259" key="5">
    <source>
        <dbReference type="PROSITE" id="PS50089"/>
    </source>
</evidence>
<evidence type="ECO:0000256" key="3">
    <source>
        <dbReference type="ARBA" id="ARBA00022833"/>
    </source>
</evidence>
<dbReference type="EMBL" id="CVRI01000043">
    <property type="protein sequence ID" value="CRK95995.1"/>
    <property type="molecule type" value="Genomic_DNA"/>
</dbReference>
<dbReference type="GO" id="GO:0008270">
    <property type="term" value="F:zinc ion binding"/>
    <property type="evidence" value="ECO:0007669"/>
    <property type="project" value="UniProtKB-KW"/>
</dbReference>
<dbReference type="SUPFAM" id="SSF57850">
    <property type="entry name" value="RING/U-box"/>
    <property type="match status" value="1"/>
</dbReference>
<sequence>MGNCLKSTSNDDLTLLNGRTSETNRESIDHDQNLHFPENIQPIFYPSPGVSHQSAQQLTEDEQIKIAKRIGLIQHLPIHQYTDENFKSKKVPSECDICMNDFVVGDSIRYLPCMHQYHVHCVDNWLMRSLTCPSCCEPVDAGLLTSFETI</sequence>
<dbReference type="CDD" id="cd16468">
    <property type="entry name" value="RING-H2_RNF11"/>
    <property type="match status" value="1"/>
</dbReference>
<dbReference type="GO" id="GO:0006511">
    <property type="term" value="P:ubiquitin-dependent protein catabolic process"/>
    <property type="evidence" value="ECO:0007669"/>
    <property type="project" value="TreeGrafter"/>
</dbReference>
<gene>
    <name evidence="6" type="ORF">CLUMA_CG009435</name>
</gene>
<keyword evidence="3" id="KW-0862">Zinc</keyword>
<organism evidence="6 7">
    <name type="scientific">Clunio marinus</name>
    <dbReference type="NCBI Taxonomy" id="568069"/>
    <lineage>
        <taxon>Eukaryota</taxon>
        <taxon>Metazoa</taxon>
        <taxon>Ecdysozoa</taxon>
        <taxon>Arthropoda</taxon>
        <taxon>Hexapoda</taxon>
        <taxon>Insecta</taxon>
        <taxon>Pterygota</taxon>
        <taxon>Neoptera</taxon>
        <taxon>Endopterygota</taxon>
        <taxon>Diptera</taxon>
        <taxon>Nematocera</taxon>
        <taxon>Chironomoidea</taxon>
        <taxon>Chironomidae</taxon>
        <taxon>Clunio</taxon>
    </lineage>
</organism>
<dbReference type="PROSITE" id="PS50089">
    <property type="entry name" value="ZF_RING_2"/>
    <property type="match status" value="1"/>
</dbReference>
<keyword evidence="1" id="KW-0479">Metal-binding</keyword>
<dbReference type="GO" id="GO:0061630">
    <property type="term" value="F:ubiquitin protein ligase activity"/>
    <property type="evidence" value="ECO:0007669"/>
    <property type="project" value="TreeGrafter"/>
</dbReference>
<dbReference type="Proteomes" id="UP000183832">
    <property type="component" value="Unassembled WGS sequence"/>
</dbReference>
<dbReference type="InterPro" id="IPR013083">
    <property type="entry name" value="Znf_RING/FYVE/PHD"/>
</dbReference>
<dbReference type="InterPro" id="IPR042981">
    <property type="entry name" value="RNF11_RING-H2"/>
</dbReference>
<dbReference type="GO" id="GO:0000151">
    <property type="term" value="C:ubiquitin ligase complex"/>
    <property type="evidence" value="ECO:0007669"/>
    <property type="project" value="TreeGrafter"/>
</dbReference>
<dbReference type="SMART" id="SM00184">
    <property type="entry name" value="RING"/>
    <property type="match status" value="1"/>
</dbReference>
<dbReference type="PANTHER" id="PTHR46359:SF2">
    <property type="entry name" value="GEO07743P1"/>
    <property type="match status" value="1"/>
</dbReference>
<evidence type="ECO:0000256" key="1">
    <source>
        <dbReference type="ARBA" id="ARBA00022723"/>
    </source>
</evidence>
<proteinExistence type="predicted"/>
<feature type="domain" description="RING-type" evidence="5">
    <location>
        <begin position="95"/>
        <end position="135"/>
    </location>
</feature>
<reference evidence="6" key="1">
    <citation type="submission" date="2015-04" db="EMBL/GenBank/DDBJ databases">
        <authorList>
            <person name="Syromyatnikov M.Y."/>
            <person name="Popov V.N."/>
        </authorList>
    </citation>
    <scope>NUCLEOTIDE SEQUENCE [LARGE SCALE GENOMIC DNA]</scope>
</reference>
<name>A0A1J1I733_9DIPT</name>
<protein>
    <submittedName>
        <fullName evidence="6">CLUMA_CG009435, isoform A</fullName>
    </submittedName>
</protein>
<evidence type="ECO:0000256" key="2">
    <source>
        <dbReference type="ARBA" id="ARBA00022771"/>
    </source>
</evidence>
<dbReference type="Pfam" id="PF13639">
    <property type="entry name" value="zf-RING_2"/>
    <property type="match status" value="1"/>
</dbReference>
<evidence type="ECO:0000313" key="7">
    <source>
        <dbReference type="Proteomes" id="UP000183832"/>
    </source>
</evidence>
<dbReference type="InterPro" id="IPR052804">
    <property type="entry name" value="UEC_component"/>
</dbReference>
<dbReference type="Gene3D" id="3.30.40.10">
    <property type="entry name" value="Zinc/RING finger domain, C3HC4 (zinc finger)"/>
    <property type="match status" value="1"/>
</dbReference>
<dbReference type="AlphaFoldDB" id="A0A1J1I733"/>
<evidence type="ECO:0000256" key="4">
    <source>
        <dbReference type="PROSITE-ProRule" id="PRU00175"/>
    </source>
</evidence>
<dbReference type="STRING" id="568069.A0A1J1I733"/>
<keyword evidence="2 4" id="KW-0863">Zinc-finger</keyword>
<dbReference type="InterPro" id="IPR001841">
    <property type="entry name" value="Znf_RING"/>
</dbReference>
<dbReference type="PANTHER" id="PTHR46359">
    <property type="entry name" value="GEO07743P1"/>
    <property type="match status" value="1"/>
</dbReference>
<accession>A0A1J1I733</accession>
<keyword evidence="7" id="KW-1185">Reference proteome</keyword>
<evidence type="ECO:0000313" key="6">
    <source>
        <dbReference type="EMBL" id="CRK95995.1"/>
    </source>
</evidence>